<organism evidence="2 3">
    <name type="scientific">Puniceispirillum marinum (strain IMCC1322)</name>
    <dbReference type="NCBI Taxonomy" id="488538"/>
    <lineage>
        <taxon>Bacteria</taxon>
        <taxon>Pseudomonadati</taxon>
        <taxon>Pseudomonadota</taxon>
        <taxon>Alphaproteobacteria</taxon>
        <taxon>Candidatus Puniceispirillales</taxon>
        <taxon>Candidatus Puniceispirillaceae</taxon>
        <taxon>Candidatus Puniceispirillum</taxon>
    </lineage>
</organism>
<evidence type="ECO:0000313" key="3">
    <source>
        <dbReference type="Proteomes" id="UP000007460"/>
    </source>
</evidence>
<dbReference type="Gene3D" id="2.60.120.10">
    <property type="entry name" value="Jelly Rolls"/>
    <property type="match status" value="1"/>
</dbReference>
<dbReference type="HOGENOM" id="CLU_149791_0_0_5"/>
<evidence type="ECO:0000259" key="1">
    <source>
        <dbReference type="Pfam" id="PF07883"/>
    </source>
</evidence>
<accession>D5BNJ9</accession>
<keyword evidence="2" id="KW-0808">Transferase</keyword>
<feature type="domain" description="Cupin type-2" evidence="1">
    <location>
        <begin position="59"/>
        <end position="112"/>
    </location>
</feature>
<proteinExistence type="predicted"/>
<dbReference type="AlphaFoldDB" id="D5BNJ9"/>
<gene>
    <name evidence="2" type="ordered locus">SAR116_0023</name>
</gene>
<dbReference type="eggNOG" id="COG0662">
    <property type="taxonomic scope" value="Bacteria"/>
</dbReference>
<dbReference type="RefSeq" id="WP_013044896.1">
    <property type="nucleotide sequence ID" value="NC_014010.1"/>
</dbReference>
<dbReference type="OrthoDB" id="9798709at2"/>
<dbReference type="InterPro" id="IPR011051">
    <property type="entry name" value="RmlC_Cupin_sf"/>
</dbReference>
<dbReference type="Pfam" id="PF07883">
    <property type="entry name" value="Cupin_2"/>
    <property type="match status" value="1"/>
</dbReference>
<dbReference type="KEGG" id="apb:SAR116_0023"/>
<dbReference type="EMBL" id="CP001751">
    <property type="protein sequence ID" value="ADE38266.1"/>
    <property type="molecule type" value="Genomic_DNA"/>
</dbReference>
<sequence>MTQESPQRPAQCAHISLSRARKALTEVTNGDISQRFATLFEHGTLKVELYEPVKADYQTPHRQDEAYIIIDGTGIFEMADERVPFAPGDFLFVAAGVPHRFTQFGESMTTWVIFYGPDGGEAA</sequence>
<dbReference type="EC" id="2.7.7.22" evidence="2"/>
<protein>
    <submittedName>
        <fullName evidence="2">Cupin 2, conserved barrel domain protein</fullName>
        <ecNumber evidence="2">2.7.7.22</ecNumber>
    </submittedName>
</protein>
<dbReference type="GO" id="GO:0008928">
    <property type="term" value="F:mannose-1-phosphate guanylyltransferase (GDP) activity"/>
    <property type="evidence" value="ECO:0007669"/>
    <property type="project" value="UniProtKB-EC"/>
</dbReference>
<dbReference type="STRING" id="488538.SAR116_0023"/>
<name>D5BNJ9_PUNMI</name>
<evidence type="ECO:0000313" key="2">
    <source>
        <dbReference type="EMBL" id="ADE38266.1"/>
    </source>
</evidence>
<keyword evidence="2" id="KW-0548">Nucleotidyltransferase</keyword>
<reference evidence="2 3" key="1">
    <citation type="journal article" date="2010" name="J. Bacteriol.">
        <title>Complete genome sequence of "Candidatus Puniceispirillum marinum" IMCC1322, a representative of the SAR116 clade in the Alphaproteobacteria.</title>
        <authorList>
            <person name="Oh H.M."/>
            <person name="Kwon K.K."/>
            <person name="Kang I."/>
            <person name="Kang S.G."/>
            <person name="Lee J.H."/>
            <person name="Kim S.J."/>
            <person name="Cho J.C."/>
        </authorList>
    </citation>
    <scope>NUCLEOTIDE SEQUENCE [LARGE SCALE GENOMIC DNA]</scope>
    <source>
        <strain evidence="2 3">IMCC1322</strain>
    </source>
</reference>
<keyword evidence="3" id="KW-1185">Reference proteome</keyword>
<dbReference type="InterPro" id="IPR014710">
    <property type="entry name" value="RmlC-like_jellyroll"/>
</dbReference>
<dbReference type="SUPFAM" id="SSF51182">
    <property type="entry name" value="RmlC-like cupins"/>
    <property type="match status" value="1"/>
</dbReference>
<dbReference type="InterPro" id="IPR013096">
    <property type="entry name" value="Cupin_2"/>
</dbReference>
<dbReference type="Proteomes" id="UP000007460">
    <property type="component" value="Chromosome"/>
</dbReference>
<dbReference type="CDD" id="cd02208">
    <property type="entry name" value="cupin_RmlC-like"/>
    <property type="match status" value="1"/>
</dbReference>